<evidence type="ECO:0000313" key="5">
    <source>
        <dbReference type="Proteomes" id="UP000676386"/>
    </source>
</evidence>
<organism evidence="4 5">
    <name type="scientific">Chitinophaga hostae</name>
    <dbReference type="NCBI Taxonomy" id="2831022"/>
    <lineage>
        <taxon>Bacteria</taxon>
        <taxon>Pseudomonadati</taxon>
        <taxon>Bacteroidota</taxon>
        <taxon>Chitinophagia</taxon>
        <taxon>Chitinophagales</taxon>
        <taxon>Chitinophagaceae</taxon>
        <taxon>Chitinophaga</taxon>
    </lineage>
</organism>
<dbReference type="PANTHER" id="PTHR47199">
    <property type="entry name" value="PHOTOSYSTEM II STABILITY/ASSEMBLY FACTOR HCF136, CHLOROPLASTIC"/>
    <property type="match status" value="1"/>
</dbReference>
<dbReference type="Pfam" id="PF14870">
    <property type="entry name" value="PSII_BNR"/>
    <property type="match status" value="1"/>
</dbReference>
<evidence type="ECO:0000313" key="4">
    <source>
        <dbReference type="EMBL" id="MBS0032247.1"/>
    </source>
</evidence>
<evidence type="ECO:0000256" key="2">
    <source>
        <dbReference type="ARBA" id="ARBA00023276"/>
    </source>
</evidence>
<sequence>MKTTNATTPTNVPDTLQWLFTVSRRGSGKRIFPLICLCLLHYVFPTAAQQPAADYQIKVISTTPVKSIRGLSVVTDDIVWASGTGGQVGKSTDGGAHWQWTTVTGCDSCDWRSLYAFDAHKAIVLNAGAPALIFLTEDGGSSWKQVYYDNRPGIFFDALRFFNDQEGIAIGDPIDNKFTVIRTHNGGRSWEADAAGTLPAAAAGEAIFAASGTSMVTMPGKKVYFATGGNVARLFKSGNNWQAYTIPVVQGSSTTGAFSIAFLDAATGIAVGGDYKQDTARKGNCMLTVNGGRNWHPPVTPPGGYRSGVTYVSPKLLVATGTSGTDISADGGKNWKRAGPGFNVVARARKGTKVYLAGKDIAVLDIRQ</sequence>
<proteinExistence type="predicted"/>
<evidence type="ECO:0000256" key="1">
    <source>
        <dbReference type="ARBA" id="ARBA00022531"/>
    </source>
</evidence>
<dbReference type="PANTHER" id="PTHR47199:SF2">
    <property type="entry name" value="PHOTOSYSTEM II STABILITY_ASSEMBLY FACTOR HCF136, CHLOROPLASTIC"/>
    <property type="match status" value="1"/>
</dbReference>
<name>A0ABS5JCN8_9BACT</name>
<dbReference type="Gene3D" id="2.130.10.10">
    <property type="entry name" value="YVTN repeat-like/Quinoprotein amine dehydrogenase"/>
    <property type="match status" value="2"/>
</dbReference>
<keyword evidence="1" id="KW-0602">Photosynthesis</keyword>
<protein>
    <submittedName>
        <fullName evidence="4">Oxidoreductase</fullName>
    </submittedName>
</protein>
<comment type="caution">
    <text evidence="4">The sequence shown here is derived from an EMBL/GenBank/DDBJ whole genome shotgun (WGS) entry which is preliminary data.</text>
</comment>
<keyword evidence="5" id="KW-1185">Reference proteome</keyword>
<keyword evidence="2" id="KW-0604">Photosystem II</keyword>
<dbReference type="Proteomes" id="UP000676386">
    <property type="component" value="Unassembled WGS sequence"/>
</dbReference>
<gene>
    <name evidence="4" type="ORF">KE626_33250</name>
</gene>
<feature type="domain" description="Photosynthesis system II assembly factor Ycf48/Hcf136-like" evidence="3">
    <location>
        <begin position="73"/>
        <end position="338"/>
    </location>
</feature>
<evidence type="ECO:0000259" key="3">
    <source>
        <dbReference type="Pfam" id="PF14870"/>
    </source>
</evidence>
<reference evidence="4 5" key="1">
    <citation type="submission" date="2021-04" db="EMBL/GenBank/DDBJ databases">
        <title>Chitinophaga sp. nov., isolated from the rhizosphere soil.</title>
        <authorList>
            <person name="He S."/>
        </authorList>
    </citation>
    <scope>NUCLEOTIDE SEQUENCE [LARGE SCALE GENOMIC DNA]</scope>
    <source>
        <strain evidence="4 5">2R12</strain>
    </source>
</reference>
<dbReference type="InterPro" id="IPR015943">
    <property type="entry name" value="WD40/YVTN_repeat-like_dom_sf"/>
</dbReference>
<dbReference type="InterPro" id="IPR028203">
    <property type="entry name" value="PSII_CF48-like_dom"/>
</dbReference>
<accession>A0ABS5JCN8</accession>
<dbReference type="EMBL" id="JAGTXB010000030">
    <property type="protein sequence ID" value="MBS0032247.1"/>
    <property type="molecule type" value="Genomic_DNA"/>
</dbReference>
<dbReference type="SUPFAM" id="SSF110296">
    <property type="entry name" value="Oligoxyloglucan reducing end-specific cellobiohydrolase"/>
    <property type="match status" value="1"/>
</dbReference>
<dbReference type="RefSeq" id="WP_211977404.1">
    <property type="nucleotide sequence ID" value="NZ_CBFHAM010000076.1"/>
</dbReference>